<keyword evidence="4" id="KW-1185">Reference proteome</keyword>
<organism evidence="3 4">
    <name type="scientific">Hoeflea halophila</name>
    <dbReference type="NCBI Taxonomy" id="714899"/>
    <lineage>
        <taxon>Bacteria</taxon>
        <taxon>Pseudomonadati</taxon>
        <taxon>Pseudomonadota</taxon>
        <taxon>Alphaproteobacteria</taxon>
        <taxon>Hyphomicrobiales</taxon>
        <taxon>Rhizobiaceae</taxon>
        <taxon>Hoeflea</taxon>
    </lineage>
</organism>
<evidence type="ECO:0000313" key="4">
    <source>
        <dbReference type="Proteomes" id="UP000219465"/>
    </source>
</evidence>
<evidence type="ECO:0000259" key="2">
    <source>
        <dbReference type="Pfam" id="PF11127"/>
    </source>
</evidence>
<dbReference type="RefSeq" id="WP_097106509.1">
    <property type="nucleotide sequence ID" value="NZ_OCPC01000001.1"/>
</dbReference>
<dbReference type="OrthoDB" id="9804804at2"/>
<dbReference type="InterPro" id="IPR021309">
    <property type="entry name" value="YgaP-like_TM"/>
</dbReference>
<dbReference type="Pfam" id="PF11127">
    <property type="entry name" value="YgaP-like_TM"/>
    <property type="match status" value="1"/>
</dbReference>
<evidence type="ECO:0000313" key="3">
    <source>
        <dbReference type="EMBL" id="SOE14381.1"/>
    </source>
</evidence>
<sequence>MLKNNVGGLDRAMRVMAGLILLGLFFAYADASWRYLALIGVIPLLTGLFGTCPLYSLLGLSTCPAKKA</sequence>
<feature type="transmembrane region" description="Helical" evidence="1">
    <location>
        <begin position="12"/>
        <end position="29"/>
    </location>
</feature>
<feature type="domain" description="Inner membrane protein YgaP-like transmembrane" evidence="2">
    <location>
        <begin position="3"/>
        <end position="66"/>
    </location>
</feature>
<dbReference type="Proteomes" id="UP000219465">
    <property type="component" value="Unassembled WGS sequence"/>
</dbReference>
<accession>A0A286I2V2</accession>
<keyword evidence="1" id="KW-0472">Membrane</keyword>
<protein>
    <recommendedName>
        <fullName evidence="2">Inner membrane protein YgaP-like transmembrane domain-containing protein</fullName>
    </recommendedName>
</protein>
<keyword evidence="1" id="KW-1133">Transmembrane helix</keyword>
<dbReference type="AlphaFoldDB" id="A0A286I2V2"/>
<dbReference type="EMBL" id="OCPC01000001">
    <property type="protein sequence ID" value="SOE14381.1"/>
    <property type="molecule type" value="Genomic_DNA"/>
</dbReference>
<feature type="transmembrane region" description="Helical" evidence="1">
    <location>
        <begin position="35"/>
        <end position="58"/>
    </location>
</feature>
<reference evidence="4" key="1">
    <citation type="submission" date="2017-08" db="EMBL/GenBank/DDBJ databases">
        <authorList>
            <person name="Varghese N."/>
            <person name="Submissions S."/>
        </authorList>
    </citation>
    <scope>NUCLEOTIDE SEQUENCE [LARGE SCALE GENOMIC DNA]</scope>
    <source>
        <strain evidence="4">KCTC 23107</strain>
    </source>
</reference>
<keyword evidence="1" id="KW-0812">Transmembrane</keyword>
<evidence type="ECO:0000256" key="1">
    <source>
        <dbReference type="SAM" id="Phobius"/>
    </source>
</evidence>
<name>A0A286I2V2_9HYPH</name>
<gene>
    <name evidence="3" type="ORF">SAMN05877838_0990</name>
</gene>
<proteinExistence type="predicted"/>